<keyword evidence="1" id="KW-0175">Coiled coil</keyword>
<evidence type="ECO:0000259" key="2">
    <source>
        <dbReference type="Pfam" id="PF13358"/>
    </source>
</evidence>
<evidence type="ECO:0000256" key="1">
    <source>
        <dbReference type="SAM" id="Coils"/>
    </source>
</evidence>
<accession>A0ABQ3V8Z1</accession>
<evidence type="ECO:0000313" key="4">
    <source>
        <dbReference type="Proteomes" id="UP000635565"/>
    </source>
</evidence>
<reference evidence="3 4" key="1">
    <citation type="journal article" date="2021" name="Int. J. Syst. Evol. Microbiol.">
        <title>Reticulibacter mediterranei gen. nov., sp. nov., within the new family Reticulibacteraceae fam. nov., and Ktedonospora formicarum gen. nov., sp. nov., Ktedonobacter robiniae sp. nov., Dictyobacter formicarum sp. nov. and Dictyobacter arantiisoli sp. nov., belonging to the class Ktedonobacteria.</title>
        <authorList>
            <person name="Yabe S."/>
            <person name="Zheng Y."/>
            <person name="Wang C.M."/>
            <person name="Sakai Y."/>
            <person name="Abe K."/>
            <person name="Yokota A."/>
            <person name="Donadio S."/>
            <person name="Cavaletti L."/>
            <person name="Monciardini P."/>
        </authorList>
    </citation>
    <scope>NUCLEOTIDE SEQUENCE [LARGE SCALE GENOMIC DNA]</scope>
    <source>
        <strain evidence="3 4">SOSP1-9</strain>
    </source>
</reference>
<proteinExistence type="predicted"/>
<comment type="caution">
    <text evidence="3">The sequence shown here is derived from an EMBL/GenBank/DDBJ whole genome shotgun (WGS) entry which is preliminary data.</text>
</comment>
<organism evidence="3 4">
    <name type="scientific">Dictyobacter formicarum</name>
    <dbReference type="NCBI Taxonomy" id="2778368"/>
    <lineage>
        <taxon>Bacteria</taxon>
        <taxon>Bacillati</taxon>
        <taxon>Chloroflexota</taxon>
        <taxon>Ktedonobacteria</taxon>
        <taxon>Ktedonobacterales</taxon>
        <taxon>Dictyobacteraceae</taxon>
        <taxon>Dictyobacter</taxon>
    </lineage>
</organism>
<dbReference type="InterPro" id="IPR047655">
    <property type="entry name" value="Transpos_IS630-like"/>
</dbReference>
<dbReference type="InterPro" id="IPR038717">
    <property type="entry name" value="Tc1-like_DDE_dom"/>
</dbReference>
<dbReference type="NCBIfam" id="NF033545">
    <property type="entry name" value="transpos_IS630"/>
    <property type="match status" value="1"/>
</dbReference>
<evidence type="ECO:0000313" key="3">
    <source>
        <dbReference type="EMBL" id="GHO82309.1"/>
    </source>
</evidence>
<keyword evidence="4" id="KW-1185">Reference proteome</keyword>
<sequence>MWRMEDLLDLYMQPYDEAYPVVCIDERPCQLIGHIQLSEPPQPGRPAREDTEFSRHGACSTFLMFEPHAGWRHALVKATRTKRDFADCLRYVLNEKYASASKVRLVLDNLNTHTPAALYETFPFPEALRLMKRIEWHYTPLHGSWLNMVEIELAILVNQCLKRRIDNIDRLQKEIAAWEQERNAQRAIVQWRFTPPDARIKLKHLYPSHENTSS</sequence>
<dbReference type="EMBL" id="BNJJ01000001">
    <property type="protein sequence ID" value="GHO82309.1"/>
    <property type="molecule type" value="Genomic_DNA"/>
</dbReference>
<feature type="domain" description="Tc1-like transposase DDE" evidence="2">
    <location>
        <begin position="20"/>
        <end position="172"/>
    </location>
</feature>
<dbReference type="Proteomes" id="UP000635565">
    <property type="component" value="Unassembled WGS sequence"/>
</dbReference>
<gene>
    <name evidence="3" type="ORF">KSZ_03150</name>
</gene>
<name>A0ABQ3V8Z1_9CHLR</name>
<feature type="coiled-coil region" evidence="1">
    <location>
        <begin position="161"/>
        <end position="188"/>
    </location>
</feature>
<dbReference type="Pfam" id="PF13358">
    <property type="entry name" value="DDE_3"/>
    <property type="match status" value="1"/>
</dbReference>
<protein>
    <recommendedName>
        <fullName evidence="2">Tc1-like transposase DDE domain-containing protein</fullName>
    </recommendedName>
</protein>